<organism evidence="3">
    <name type="scientific">Melanopsichium pennsylvanicum 4</name>
    <dbReference type="NCBI Taxonomy" id="1398559"/>
    <lineage>
        <taxon>Eukaryota</taxon>
        <taxon>Fungi</taxon>
        <taxon>Dikarya</taxon>
        <taxon>Basidiomycota</taxon>
        <taxon>Ustilaginomycotina</taxon>
        <taxon>Ustilaginomycetes</taxon>
        <taxon>Ustilaginales</taxon>
        <taxon>Ustilaginaceae</taxon>
        <taxon>Melanopsichium</taxon>
    </lineage>
</organism>
<dbReference type="PANTHER" id="PTHR15323:SF6">
    <property type="entry name" value="CELL DIVISION CYCLE PROTEIN 123 HOMOLOG"/>
    <property type="match status" value="1"/>
</dbReference>
<feature type="compositionally biased region" description="Basic and acidic residues" evidence="2">
    <location>
        <begin position="249"/>
        <end position="267"/>
    </location>
</feature>
<feature type="compositionally biased region" description="Low complexity" evidence="2">
    <location>
        <begin position="74"/>
        <end position="105"/>
    </location>
</feature>
<dbReference type="InterPro" id="IPR009772">
    <property type="entry name" value="CDC123"/>
</dbReference>
<proteinExistence type="inferred from homology"/>
<dbReference type="GO" id="GO:0005737">
    <property type="term" value="C:cytoplasm"/>
    <property type="evidence" value="ECO:0007669"/>
    <property type="project" value="TreeGrafter"/>
</dbReference>
<dbReference type="PANTHER" id="PTHR15323">
    <property type="entry name" value="D123 PROTEIN"/>
    <property type="match status" value="1"/>
</dbReference>
<feature type="region of interest" description="Disordered" evidence="2">
    <location>
        <begin position="64"/>
        <end position="105"/>
    </location>
</feature>
<dbReference type="EMBL" id="HG529667">
    <property type="protein sequence ID" value="CDI55897.1"/>
    <property type="molecule type" value="Genomic_DNA"/>
</dbReference>
<protein>
    <submittedName>
        <fullName evidence="3">Related to CDC123-protein controls the cell cycle by controlling eIF2gamma abundance</fullName>
    </submittedName>
</protein>
<evidence type="ECO:0000313" key="3">
    <source>
        <dbReference type="EMBL" id="CDI55897.1"/>
    </source>
</evidence>
<evidence type="ECO:0000256" key="1">
    <source>
        <dbReference type="ARBA" id="ARBA00011047"/>
    </source>
</evidence>
<feature type="compositionally biased region" description="Polar residues" evidence="2">
    <location>
        <begin position="418"/>
        <end position="434"/>
    </location>
</feature>
<feature type="region of interest" description="Disordered" evidence="2">
    <location>
        <begin position="230"/>
        <end position="267"/>
    </location>
</feature>
<sequence length="528" mass="59931">MSEEWITCDPLTPPLEALYWTQYSQWYSIFRNNAPKSTLIDIDTVQPELLDWLVSDTFVLPQDSAVSSQRRRGSQSSSSDSWGSSRSNPAPLNSNNDPLNSNNDSEQYNEAHVFEAKVKRSAMQNNEIDNDLESEDDEEQTVWRLDKLDQKIREVVEKYDGGPIFPKLNWSAPQDAAFMLPGNSCQCMLPEDVYLLLKSSEFVGRDLEQISHIELDHDGHSSSLELTVRDDEKGGQGEGLNISTAEPQSKTDDAHATIRKAGDTSGGDERRLIRPQLILKKWFQMAKSHEFRCFVRSSCLIAISQRDVTYYDHLQDPHTQAKIRSNIYDFWSCAIAAKASTGEWSLRDYVFDVYLTKDLGRCWIIDFGAWLPRTDPLLFSYDELEVLHKQEKRLRKRKAEQEQQQQDDPVMVRIKIKSSQTRTELQQSQTADNNHNQDDHTDKEDDNDQEAWGKSDVELRVLSDRRMASSGGTGATYSSNMVPKDLVEFARASGRVGGGGAASSHSMSVDQIVDRWNAQVDLEEGTSL</sequence>
<reference evidence="3" key="1">
    <citation type="journal article" date="2014" name="Genome Biol. Evol.">
        <title>Gene Loss Rather Than Gene Gain Is Associated with a Host Jump from Monocots to Dicots in the Smut Fungus Melanopsichium pennsylvanicum.</title>
        <authorList>
            <person name="Sharma R."/>
            <person name="Mishra B."/>
            <person name="Runge F."/>
            <person name="Thines M."/>
        </authorList>
    </citation>
    <scope>NUCLEOTIDE SEQUENCE</scope>
    <source>
        <strain evidence="3">4</strain>
    </source>
</reference>
<dbReference type="Pfam" id="PF07065">
    <property type="entry name" value="D123"/>
    <property type="match status" value="1"/>
</dbReference>
<accession>A0A077R9K7</accession>
<dbReference type="AlphaFoldDB" id="A0A077R9K7"/>
<comment type="similarity">
    <text evidence="1">Belongs to the CDC123 family.</text>
</comment>
<name>A0A077R9K7_9BASI</name>
<evidence type="ECO:0000256" key="2">
    <source>
        <dbReference type="SAM" id="MobiDB-lite"/>
    </source>
</evidence>
<feature type="region of interest" description="Disordered" evidence="2">
    <location>
        <begin position="418"/>
        <end position="457"/>
    </location>
</feature>